<dbReference type="CDD" id="cd07067">
    <property type="entry name" value="HP_PGM_like"/>
    <property type="match status" value="1"/>
</dbReference>
<evidence type="ECO:0000256" key="5">
    <source>
        <dbReference type="ARBA" id="ARBA00022801"/>
    </source>
</evidence>
<keyword evidence="14" id="KW-0812">Transmembrane</keyword>
<evidence type="ECO:0000256" key="13">
    <source>
        <dbReference type="SAM" id="MobiDB-lite"/>
    </source>
</evidence>
<evidence type="ECO:0000313" key="16">
    <source>
        <dbReference type="Proteomes" id="UP000507470"/>
    </source>
</evidence>
<evidence type="ECO:0000256" key="9">
    <source>
        <dbReference type="ARBA" id="ARBA00040722"/>
    </source>
</evidence>
<dbReference type="GO" id="GO:0090141">
    <property type="term" value="P:positive regulation of mitochondrial fission"/>
    <property type="evidence" value="ECO:0007669"/>
    <property type="project" value="TreeGrafter"/>
</dbReference>
<feature type="binding site" evidence="12">
    <location>
        <position position="149"/>
    </location>
    <ligand>
        <name>substrate</name>
    </ligand>
</feature>
<dbReference type="FunFam" id="3.40.50.1240:FF:000009">
    <property type="entry name" value="serine/threonine-protein phosphatase PGAM5, mitochondrial isoform X1"/>
    <property type="match status" value="1"/>
</dbReference>
<dbReference type="InterPro" id="IPR013078">
    <property type="entry name" value="His_Pase_superF_clade-1"/>
</dbReference>
<keyword evidence="16" id="KW-1185">Reference proteome</keyword>
<evidence type="ECO:0000256" key="2">
    <source>
        <dbReference type="ARBA" id="ARBA00006717"/>
    </source>
</evidence>
<feature type="transmembrane region" description="Helical" evidence="14">
    <location>
        <begin position="12"/>
        <end position="29"/>
    </location>
</feature>
<dbReference type="InterPro" id="IPR029033">
    <property type="entry name" value="His_PPase_superfam"/>
</dbReference>
<organism evidence="15 16">
    <name type="scientific">Mytilus coruscus</name>
    <name type="common">Sea mussel</name>
    <dbReference type="NCBI Taxonomy" id="42192"/>
    <lineage>
        <taxon>Eukaryota</taxon>
        <taxon>Metazoa</taxon>
        <taxon>Spiralia</taxon>
        <taxon>Lophotrochozoa</taxon>
        <taxon>Mollusca</taxon>
        <taxon>Bivalvia</taxon>
        <taxon>Autobranchia</taxon>
        <taxon>Pteriomorphia</taxon>
        <taxon>Mytilida</taxon>
        <taxon>Mytiloidea</taxon>
        <taxon>Mytilidae</taxon>
        <taxon>Mytilinae</taxon>
        <taxon>Mytilus</taxon>
    </lineage>
</organism>
<evidence type="ECO:0000256" key="4">
    <source>
        <dbReference type="ARBA" id="ARBA00022787"/>
    </source>
</evidence>
<dbReference type="SMART" id="SM00855">
    <property type="entry name" value="PGAM"/>
    <property type="match status" value="1"/>
</dbReference>
<dbReference type="Pfam" id="PF00300">
    <property type="entry name" value="His_Phos_1"/>
    <property type="match status" value="2"/>
</dbReference>
<proteinExistence type="inferred from homology"/>
<dbReference type="GO" id="GO:0004722">
    <property type="term" value="F:protein serine/threonine phosphatase activity"/>
    <property type="evidence" value="ECO:0007669"/>
    <property type="project" value="UniProtKB-EC"/>
</dbReference>
<keyword evidence="4" id="KW-1000">Mitochondrion outer membrane</keyword>
<keyword evidence="7 14" id="KW-0472">Membrane</keyword>
<evidence type="ECO:0000313" key="15">
    <source>
        <dbReference type="EMBL" id="CAC5380022.1"/>
    </source>
</evidence>
<comment type="subcellular location">
    <subcellularLocation>
        <location evidence="1">Mitochondrion outer membrane</location>
    </subcellularLocation>
</comment>
<dbReference type="InterPro" id="IPR051021">
    <property type="entry name" value="Mito_Ser/Thr_phosphatase"/>
</dbReference>
<evidence type="ECO:0000256" key="11">
    <source>
        <dbReference type="ARBA" id="ARBA00048336"/>
    </source>
</evidence>
<dbReference type="SUPFAM" id="SSF53254">
    <property type="entry name" value="Phosphoglycerate mutase-like"/>
    <property type="match status" value="1"/>
</dbReference>
<dbReference type="PANTHER" id="PTHR20935:SF0">
    <property type="entry name" value="SERINE_THREONINE-PROTEIN PHOSPHATASE PGAM5, MITOCHONDRIAL"/>
    <property type="match status" value="1"/>
</dbReference>
<dbReference type="OrthoDB" id="2118094at2759"/>
<evidence type="ECO:0000256" key="1">
    <source>
        <dbReference type="ARBA" id="ARBA00004294"/>
    </source>
</evidence>
<dbReference type="GO" id="GO:0005741">
    <property type="term" value="C:mitochondrial outer membrane"/>
    <property type="evidence" value="ECO:0007669"/>
    <property type="project" value="UniProtKB-SubCell"/>
</dbReference>
<dbReference type="PANTHER" id="PTHR20935">
    <property type="entry name" value="PHOSPHOGLYCERATE MUTASE-RELATED"/>
    <property type="match status" value="1"/>
</dbReference>
<comment type="similarity">
    <text evidence="2">Belongs to the phosphoglycerate mutase family. BPG-dependent PGAM subfamily.</text>
</comment>
<dbReference type="EMBL" id="CACVKT020002809">
    <property type="protein sequence ID" value="CAC5380022.1"/>
    <property type="molecule type" value="Genomic_DNA"/>
</dbReference>
<evidence type="ECO:0000256" key="14">
    <source>
        <dbReference type="SAM" id="Phobius"/>
    </source>
</evidence>
<evidence type="ECO:0000256" key="7">
    <source>
        <dbReference type="ARBA" id="ARBA00023136"/>
    </source>
</evidence>
<evidence type="ECO:0000256" key="8">
    <source>
        <dbReference type="ARBA" id="ARBA00039765"/>
    </source>
</evidence>
<name>A0A6J8B7S5_MYTCO</name>
<dbReference type="EC" id="3.1.3.16" evidence="3"/>
<feature type="region of interest" description="Disordered" evidence="13">
    <location>
        <begin position="63"/>
        <end position="86"/>
    </location>
</feature>
<keyword evidence="14" id="KW-1133">Transmembrane helix</keyword>
<evidence type="ECO:0000256" key="3">
    <source>
        <dbReference type="ARBA" id="ARBA00013081"/>
    </source>
</evidence>
<evidence type="ECO:0000256" key="6">
    <source>
        <dbReference type="ARBA" id="ARBA00023128"/>
    </source>
</evidence>
<accession>A0A6J8B7S5</accession>
<dbReference type="Gene3D" id="3.40.50.1240">
    <property type="entry name" value="Phosphoglycerate mutase-like"/>
    <property type="match status" value="1"/>
</dbReference>
<evidence type="ECO:0000256" key="10">
    <source>
        <dbReference type="ARBA" id="ARBA00047761"/>
    </source>
</evidence>
<comment type="catalytic activity">
    <reaction evidence="11">
        <text>O-phospho-L-threonyl-[protein] + H2O = L-threonyl-[protein] + phosphate</text>
        <dbReference type="Rhea" id="RHEA:47004"/>
        <dbReference type="Rhea" id="RHEA-COMP:11060"/>
        <dbReference type="Rhea" id="RHEA-COMP:11605"/>
        <dbReference type="ChEBI" id="CHEBI:15377"/>
        <dbReference type="ChEBI" id="CHEBI:30013"/>
        <dbReference type="ChEBI" id="CHEBI:43474"/>
        <dbReference type="ChEBI" id="CHEBI:61977"/>
        <dbReference type="EC" id="3.1.3.16"/>
    </reaction>
</comment>
<keyword evidence="5 15" id="KW-0378">Hydrolase</keyword>
<reference evidence="15 16" key="1">
    <citation type="submission" date="2020-06" db="EMBL/GenBank/DDBJ databases">
        <authorList>
            <person name="Li R."/>
            <person name="Bekaert M."/>
        </authorList>
    </citation>
    <scope>NUCLEOTIDE SEQUENCE [LARGE SCALE GENOMIC DNA]</scope>
    <source>
        <strain evidence="16">wild</strain>
    </source>
</reference>
<comment type="catalytic activity">
    <reaction evidence="10">
        <text>O-phospho-L-seryl-[protein] + H2O = L-seryl-[protein] + phosphate</text>
        <dbReference type="Rhea" id="RHEA:20629"/>
        <dbReference type="Rhea" id="RHEA-COMP:9863"/>
        <dbReference type="Rhea" id="RHEA-COMP:11604"/>
        <dbReference type="ChEBI" id="CHEBI:15377"/>
        <dbReference type="ChEBI" id="CHEBI:29999"/>
        <dbReference type="ChEBI" id="CHEBI:43474"/>
        <dbReference type="ChEBI" id="CHEBI:83421"/>
        <dbReference type="EC" id="3.1.3.16"/>
    </reaction>
</comment>
<protein>
    <recommendedName>
        <fullName evidence="8">Serine/threonine-protein phosphatase PGAM5, mitochondrial</fullName>
        <ecNumber evidence="3">3.1.3.16</ecNumber>
    </recommendedName>
    <alternativeName>
        <fullName evidence="9">Serine/threonine-protein phosphatase Pgam5, mitochondrial</fullName>
    </alternativeName>
</protein>
<keyword evidence="6" id="KW-0496">Mitochondrion</keyword>
<dbReference type="AlphaFoldDB" id="A0A6J8B7S5"/>
<sequence>MVMKRYLLFCKNNAVGLSGFVIASGIVLYEKFKIDGNVLASWTTNFEPSVKWDYNWDRRDPNSLVKPDKSSEGTTEKDLKDVENEIKKRTPTASRHLLFIRHGQYNTDGKTDFDRYLTELGKKQADLTGQRLKEMGHDYSVLVSSTMTRAKQTADIVAKSIPDVPREETDILREGAPIPPEPPIGNWRPEKNQFYQDGARIEAAFRRYVHRADPEQKTDSFEVVVCHANVIRYFVCRALQLPPEAWLRLSLNHGSITWITVRPTGRVGLRTLGESGFMPADVTSVL</sequence>
<gene>
    <name evidence="15" type="ORF">MCOR_16016</name>
</gene>
<evidence type="ECO:0000256" key="12">
    <source>
        <dbReference type="PIRSR" id="PIRSR613078-2"/>
    </source>
</evidence>
<dbReference type="Proteomes" id="UP000507470">
    <property type="component" value="Unassembled WGS sequence"/>
</dbReference>